<accession>A0A059G2S0</accession>
<protein>
    <submittedName>
        <fullName evidence="2">Uncharacterized protein</fullName>
    </submittedName>
</protein>
<keyword evidence="3" id="KW-1185">Reference proteome</keyword>
<comment type="caution">
    <text evidence="2">The sequence shown here is derived from an EMBL/GenBank/DDBJ whole genome shotgun (WGS) entry which is preliminary data.</text>
</comment>
<keyword evidence="1" id="KW-1133">Transmembrane helix</keyword>
<dbReference type="EMBL" id="ARYL01000050">
    <property type="protein sequence ID" value="KDA00773.1"/>
    <property type="molecule type" value="Genomic_DNA"/>
</dbReference>
<organism evidence="2 3">
    <name type="scientific">Hyphomonas oceanitis SCH89</name>
    <dbReference type="NCBI Taxonomy" id="1280953"/>
    <lineage>
        <taxon>Bacteria</taxon>
        <taxon>Pseudomonadati</taxon>
        <taxon>Pseudomonadota</taxon>
        <taxon>Alphaproteobacteria</taxon>
        <taxon>Hyphomonadales</taxon>
        <taxon>Hyphomonadaceae</taxon>
        <taxon>Hyphomonas</taxon>
    </lineage>
</organism>
<reference evidence="2 3" key="1">
    <citation type="journal article" date="2014" name="Antonie Van Leeuwenhoek">
        <title>Hyphomonas beringensis sp. nov. and Hyphomonas chukchiensis sp. nov., isolated from surface seawater of the Bering Sea and Chukchi Sea.</title>
        <authorList>
            <person name="Li C."/>
            <person name="Lai Q."/>
            <person name="Li G."/>
            <person name="Dong C."/>
            <person name="Wang J."/>
            <person name="Liao Y."/>
            <person name="Shao Z."/>
        </authorList>
    </citation>
    <scope>NUCLEOTIDE SEQUENCE [LARGE SCALE GENOMIC DNA]</scope>
    <source>
        <strain evidence="2 3">SCH89</strain>
    </source>
</reference>
<keyword evidence="1" id="KW-0812">Transmembrane</keyword>
<evidence type="ECO:0000256" key="1">
    <source>
        <dbReference type="SAM" id="Phobius"/>
    </source>
</evidence>
<keyword evidence="1" id="KW-0472">Membrane</keyword>
<sequence>MKRKASLGQIFAVPAALFVIGLTGLVWALLVDGPQDILAGLAVASSLGVLIWALVRKR</sequence>
<evidence type="ECO:0000313" key="3">
    <source>
        <dbReference type="Proteomes" id="UP000024942"/>
    </source>
</evidence>
<dbReference type="PATRIC" id="fig|1280953.3.peg.3765"/>
<dbReference type="RefSeq" id="WP_199285891.1">
    <property type="nucleotide sequence ID" value="NZ_ARYL01000050.1"/>
</dbReference>
<feature type="transmembrane region" description="Helical" evidence="1">
    <location>
        <begin position="37"/>
        <end position="55"/>
    </location>
</feature>
<feature type="transmembrane region" description="Helical" evidence="1">
    <location>
        <begin position="12"/>
        <end position="31"/>
    </location>
</feature>
<dbReference type="Proteomes" id="UP000024942">
    <property type="component" value="Unassembled WGS sequence"/>
</dbReference>
<gene>
    <name evidence="2" type="ORF">HOC_18819</name>
</gene>
<dbReference type="AlphaFoldDB" id="A0A059G2S0"/>
<evidence type="ECO:0000313" key="2">
    <source>
        <dbReference type="EMBL" id="KDA00773.1"/>
    </source>
</evidence>
<dbReference type="STRING" id="1280953.HOC_18819"/>
<proteinExistence type="predicted"/>
<name>A0A059G2S0_9PROT</name>